<feature type="compositionally biased region" description="Basic and acidic residues" evidence="1">
    <location>
        <begin position="1"/>
        <end position="10"/>
    </location>
</feature>
<reference evidence="3" key="1">
    <citation type="journal article" date="2019" name="Int. J. Syst. Evol. Microbiol.">
        <title>The Global Catalogue of Microorganisms (GCM) 10K type strain sequencing project: providing services to taxonomists for standard genome sequencing and annotation.</title>
        <authorList>
            <consortium name="The Broad Institute Genomics Platform"/>
            <consortium name="The Broad Institute Genome Sequencing Center for Infectious Disease"/>
            <person name="Wu L."/>
            <person name="Ma J."/>
        </authorList>
    </citation>
    <scope>NUCLEOTIDE SEQUENCE [LARGE SCALE GENOMIC DNA]</scope>
    <source>
        <strain evidence="3">JCM 16002</strain>
    </source>
</reference>
<evidence type="ECO:0000313" key="3">
    <source>
        <dbReference type="Proteomes" id="UP001500383"/>
    </source>
</evidence>
<feature type="compositionally biased region" description="Basic and acidic residues" evidence="1">
    <location>
        <begin position="43"/>
        <end position="56"/>
    </location>
</feature>
<dbReference type="Proteomes" id="UP001500383">
    <property type="component" value="Unassembled WGS sequence"/>
</dbReference>
<gene>
    <name evidence="2" type="ORF">GCM10009831_30700</name>
</gene>
<feature type="region of interest" description="Disordered" evidence="1">
    <location>
        <begin position="1"/>
        <end position="57"/>
    </location>
</feature>
<sequence>MPAEHDDRPLTHGRRHLQGQATVPNEHATPVDGHPAGGQLGARDVERTDDGADREASQVCCDYRPRVHVDD</sequence>
<evidence type="ECO:0000313" key="2">
    <source>
        <dbReference type="EMBL" id="GAA1718570.1"/>
    </source>
</evidence>
<keyword evidence="3" id="KW-1185">Reference proteome</keyword>
<comment type="caution">
    <text evidence="2">The sequence shown here is derived from an EMBL/GenBank/DDBJ whole genome shotgun (WGS) entry which is preliminary data.</text>
</comment>
<name>A0ABP4V5Z0_9ACTN</name>
<organism evidence="2 3">
    <name type="scientific">Dietzia cercidiphylli</name>
    <dbReference type="NCBI Taxonomy" id="498199"/>
    <lineage>
        <taxon>Bacteria</taxon>
        <taxon>Bacillati</taxon>
        <taxon>Actinomycetota</taxon>
        <taxon>Actinomycetes</taxon>
        <taxon>Mycobacteriales</taxon>
        <taxon>Dietziaceae</taxon>
        <taxon>Dietzia</taxon>
    </lineage>
</organism>
<accession>A0ABP4V5Z0</accession>
<dbReference type="EMBL" id="BAAAQG010000020">
    <property type="protein sequence ID" value="GAA1718570.1"/>
    <property type="molecule type" value="Genomic_DNA"/>
</dbReference>
<protein>
    <submittedName>
        <fullName evidence="2">Uncharacterized protein</fullName>
    </submittedName>
</protein>
<proteinExistence type="predicted"/>
<evidence type="ECO:0000256" key="1">
    <source>
        <dbReference type="SAM" id="MobiDB-lite"/>
    </source>
</evidence>